<feature type="transmembrane region" description="Helical" evidence="12">
    <location>
        <begin position="792"/>
        <end position="820"/>
    </location>
</feature>
<keyword evidence="5" id="KW-0677">Repeat</keyword>
<feature type="compositionally biased region" description="Basic and acidic residues" evidence="11">
    <location>
        <begin position="18"/>
        <end position="32"/>
    </location>
</feature>
<evidence type="ECO:0000256" key="5">
    <source>
        <dbReference type="ARBA" id="ARBA00022737"/>
    </source>
</evidence>
<accession>A0ABP0W1Q9</accession>
<dbReference type="InterPro" id="IPR039421">
    <property type="entry name" value="Type_1_exporter"/>
</dbReference>
<feature type="domain" description="ABC transmembrane type-1" evidence="14">
    <location>
        <begin position="98"/>
        <end position="386"/>
    </location>
</feature>
<dbReference type="SMART" id="SM00382">
    <property type="entry name" value="AAA"/>
    <property type="match status" value="2"/>
</dbReference>
<evidence type="ECO:0000256" key="10">
    <source>
        <dbReference type="ARBA" id="ARBA00023180"/>
    </source>
</evidence>
<keyword evidence="3" id="KW-0813">Transport</keyword>
<keyword evidence="6" id="KW-0547">Nucleotide-binding</keyword>
<feature type="domain" description="ABC transporter" evidence="13">
    <location>
        <begin position="1118"/>
        <end position="1355"/>
    </location>
</feature>
<dbReference type="Pfam" id="PF00005">
    <property type="entry name" value="ABC_tran"/>
    <property type="match status" value="2"/>
</dbReference>
<feature type="compositionally biased region" description="Basic and acidic residues" evidence="11">
    <location>
        <begin position="665"/>
        <end position="674"/>
    </location>
</feature>
<dbReference type="EMBL" id="OZ020108">
    <property type="protein sequence ID" value="CAK9260474.1"/>
    <property type="molecule type" value="Genomic_DNA"/>
</dbReference>
<evidence type="ECO:0000256" key="6">
    <source>
        <dbReference type="ARBA" id="ARBA00022741"/>
    </source>
</evidence>
<reference evidence="15" key="1">
    <citation type="submission" date="2024-02" db="EMBL/GenBank/DDBJ databases">
        <authorList>
            <consortium name="ELIXIR-Norway"/>
            <consortium name="Elixir Norway"/>
        </authorList>
    </citation>
    <scope>NUCLEOTIDE SEQUENCE</scope>
</reference>
<evidence type="ECO:0000313" key="15">
    <source>
        <dbReference type="EMBL" id="CAK9260474.1"/>
    </source>
</evidence>
<proteinExistence type="inferred from homology"/>
<keyword evidence="10" id="KW-0325">Glycoprotein</keyword>
<dbReference type="InterPro" id="IPR017871">
    <property type="entry name" value="ABC_transporter-like_CS"/>
</dbReference>
<dbReference type="InterPro" id="IPR027417">
    <property type="entry name" value="P-loop_NTPase"/>
</dbReference>
<dbReference type="InterPro" id="IPR011527">
    <property type="entry name" value="ABC1_TM_dom"/>
</dbReference>
<dbReference type="SUPFAM" id="SSF52540">
    <property type="entry name" value="P-loop containing nucleoside triphosphate hydrolases"/>
    <property type="match status" value="2"/>
</dbReference>
<keyword evidence="8 12" id="KW-1133">Transmembrane helix</keyword>
<dbReference type="Pfam" id="PF00664">
    <property type="entry name" value="ABC_membrane"/>
    <property type="match status" value="2"/>
</dbReference>
<evidence type="ECO:0000256" key="2">
    <source>
        <dbReference type="ARBA" id="ARBA00007577"/>
    </source>
</evidence>
<feature type="region of interest" description="Disordered" evidence="11">
    <location>
        <begin position="665"/>
        <end position="762"/>
    </location>
</feature>
<evidence type="ECO:0000259" key="13">
    <source>
        <dbReference type="PROSITE" id="PS50893"/>
    </source>
</evidence>
<dbReference type="Gene3D" id="1.20.1560.10">
    <property type="entry name" value="ABC transporter type 1, transmembrane domain"/>
    <property type="match status" value="3"/>
</dbReference>
<gene>
    <name evidence="15" type="ORF">CSSPJE1EN1_LOCUS5952</name>
</gene>
<feature type="compositionally biased region" description="Polar residues" evidence="11">
    <location>
        <begin position="684"/>
        <end position="718"/>
    </location>
</feature>
<dbReference type="InterPro" id="IPR036640">
    <property type="entry name" value="ABC1_TM_sf"/>
</dbReference>
<evidence type="ECO:0000256" key="3">
    <source>
        <dbReference type="ARBA" id="ARBA00022448"/>
    </source>
</evidence>
<sequence>MADQEATQQQSRSTNGDGVRKQNNVEDHEVDPFRGLNSTLVADQKLEVSNGEKSVSDSSEEDKQDQKKKSKVPARGAQVAPYFKLFSFADPLDYLLMILGTIGSIGNGMTLPIMTLILGGLINAFGDNQNDNQQVIHAVSKMSLKYVYLGIGAAVASYAEVTFWVITGERQAARIRSKYLKAILRQDVTFFDKETSTGEVVGRMAGDTVLIQDAIGEKVGTFQQYVTTFVGGFVVGFIKQWKLTLVIVAIMPLLVVAITMVAKKLSRFAGRGQEHYAAAGNTVQQVLGSMRTVAAYTGEAKAVQEYDKALGKSEVAGIKAGLATGVGMGFAMLVMFGSYGLAMWYGSVLVAYHGASGGSVVTVIFAAIGGGRSLGQAGPFLSAFAAGQAAAYKMFEVIERTPPIDTSDLRGIIPDTLRGEITLENIDFSYPARPDVPIFTNFNLTISLGTTVALVGESGSGKSTVVSLIQRFYDPNGGAVLVDGIDIKTLQLKWLRQQIGLVSQEPVLFSTSIRENIAYGKDGATDKEIQAAAVRANAANFINKMPEGYETQVGEAGIQLSGGQKQRVAIARAILKNPGILLLDEATSALDAESERVVQDALEHIMVGRTTVVVAHRLTTIRNANVIAVLQRGNIVETGTHTELLRNPDGAYSQLVRLQQIEKQQPEEYRRSMGEDNQFPESVDQINSNTSDIITRSVSGRISSGRKSATSTRHSTASLPRVGISSSPDDDKFKSSFKSSGSQQRPHHEDLESSSTTDAQGKKTSLAKKLSLKSLPAETSLFRLVALNKPELPFFILGSLAAAGTGLVFPISGLLISNFISAFFLPNVHQLRHEADKWGLVYGLMAIGIFFIAPIQYSSFGLIGQRLIRRVRRIVFERIVRQEVAWFDKDENGSGSLGARLSTDAASVRAMVGDNLALVVQNLSTIVCGLSIAFSANWELSLLILAMVPLLGMQGFMQVKFSKGFSNDAKVEYQDASRVAGDAVSSIRTVASFCAEDTVVQLYEEKCKMPLNSGIKQGYISGTGLAFSNFVQYACSALAFWVGAILVKENKTTFGDVFKVFFAITMSALAVSRSTSRSTDLTKVKSAVNSIFEIIDIKSKIDPLEKSGQTPKLVRGEVELRHVGFAYPRRPTLPIFKDLNLTVQAGKTMALVGESGSGKSTVISLIERFYDPDSGVILLDGIDIKQFQVQWLRQQMGLVSQEPVLFNISIKENITYGRNDNVTETEVEAAAKASNAHKFITSLPDGFNTLVGEKGVQLSGGQKQRIAIARAIIKDPKLLLLDEATSALDAESEHVVQEALDRVMQNRTTVVVAHRLSTIQNADTIAVVKNGAIVEQGTHRALLANKGGTYSSLVRLHLSSS</sequence>
<feature type="region of interest" description="Disordered" evidence="11">
    <location>
        <begin position="1"/>
        <end position="72"/>
    </location>
</feature>
<feature type="transmembrane region" description="Helical" evidence="12">
    <location>
        <begin position="146"/>
        <end position="166"/>
    </location>
</feature>
<dbReference type="PROSITE" id="PS50893">
    <property type="entry name" value="ABC_TRANSPORTER_2"/>
    <property type="match status" value="2"/>
</dbReference>
<organism evidence="15 16">
    <name type="scientific">Sphagnum jensenii</name>
    <dbReference type="NCBI Taxonomy" id="128206"/>
    <lineage>
        <taxon>Eukaryota</taxon>
        <taxon>Viridiplantae</taxon>
        <taxon>Streptophyta</taxon>
        <taxon>Embryophyta</taxon>
        <taxon>Bryophyta</taxon>
        <taxon>Sphagnophytina</taxon>
        <taxon>Sphagnopsida</taxon>
        <taxon>Sphagnales</taxon>
        <taxon>Sphagnaceae</taxon>
        <taxon>Sphagnum</taxon>
    </lineage>
</organism>
<dbReference type="InterPro" id="IPR003439">
    <property type="entry name" value="ABC_transporter-like_ATP-bd"/>
</dbReference>
<feature type="transmembrane region" description="Helical" evidence="12">
    <location>
        <begin position="840"/>
        <end position="863"/>
    </location>
</feature>
<name>A0ABP0W1Q9_9BRYO</name>
<keyword evidence="9 12" id="KW-0472">Membrane</keyword>
<comment type="similarity">
    <text evidence="2">Belongs to the ABC transporter superfamily. ABCB family. Multidrug resistance exporter (TC 3.A.1.201) subfamily.</text>
</comment>
<evidence type="ECO:0000256" key="7">
    <source>
        <dbReference type="ARBA" id="ARBA00022840"/>
    </source>
</evidence>
<evidence type="ECO:0000256" key="12">
    <source>
        <dbReference type="SAM" id="Phobius"/>
    </source>
</evidence>
<feature type="compositionally biased region" description="Polar residues" evidence="11">
    <location>
        <begin position="1"/>
        <end position="16"/>
    </location>
</feature>
<dbReference type="CDD" id="cd18578">
    <property type="entry name" value="ABC_6TM_Pgp_ABCB1_D2_like"/>
    <property type="match status" value="1"/>
</dbReference>
<dbReference type="PANTHER" id="PTHR43394:SF16">
    <property type="entry name" value="ABC TRANSPORTER B FAMILY MEMBER 4-LIKE ISOFORM X1"/>
    <property type="match status" value="1"/>
</dbReference>
<dbReference type="Proteomes" id="UP001497444">
    <property type="component" value="Chromosome 13"/>
</dbReference>
<dbReference type="PANTHER" id="PTHR43394">
    <property type="entry name" value="ATP-DEPENDENT PERMEASE MDL1, MITOCHONDRIAL"/>
    <property type="match status" value="1"/>
</dbReference>
<protein>
    <submittedName>
        <fullName evidence="15">Uncharacterized protein</fullName>
    </submittedName>
</protein>
<evidence type="ECO:0000259" key="14">
    <source>
        <dbReference type="PROSITE" id="PS50929"/>
    </source>
</evidence>
<feature type="transmembrane region" description="Helical" evidence="12">
    <location>
        <begin position="243"/>
        <end position="262"/>
    </location>
</feature>
<dbReference type="PROSITE" id="PS50929">
    <property type="entry name" value="ABC_TM1F"/>
    <property type="match status" value="2"/>
</dbReference>
<dbReference type="SUPFAM" id="SSF90123">
    <property type="entry name" value="ABC transporter transmembrane region"/>
    <property type="match status" value="2"/>
</dbReference>
<evidence type="ECO:0000313" key="16">
    <source>
        <dbReference type="Proteomes" id="UP001497444"/>
    </source>
</evidence>
<feature type="domain" description="ABC transporter" evidence="13">
    <location>
        <begin position="421"/>
        <end position="657"/>
    </location>
</feature>
<feature type="transmembrane region" description="Helical" evidence="12">
    <location>
        <begin position="350"/>
        <end position="368"/>
    </location>
</feature>
<dbReference type="CDD" id="cd18577">
    <property type="entry name" value="ABC_6TM_Pgp_ABCB1_D1_like"/>
    <property type="match status" value="1"/>
</dbReference>
<keyword evidence="7" id="KW-0067">ATP-binding</keyword>
<keyword evidence="4 12" id="KW-0812">Transmembrane</keyword>
<feature type="transmembrane region" description="Helical" evidence="12">
    <location>
        <begin position="322"/>
        <end position="344"/>
    </location>
</feature>
<feature type="domain" description="ABC transmembrane type-1" evidence="14">
    <location>
        <begin position="796"/>
        <end position="1083"/>
    </location>
</feature>
<feature type="transmembrane region" description="Helical" evidence="12">
    <location>
        <begin position="94"/>
        <end position="125"/>
    </location>
</feature>
<dbReference type="InterPro" id="IPR003593">
    <property type="entry name" value="AAA+_ATPase"/>
</dbReference>
<evidence type="ECO:0000256" key="8">
    <source>
        <dbReference type="ARBA" id="ARBA00022989"/>
    </source>
</evidence>
<evidence type="ECO:0000256" key="9">
    <source>
        <dbReference type="ARBA" id="ARBA00023136"/>
    </source>
</evidence>
<dbReference type="CDD" id="cd03249">
    <property type="entry name" value="ABC_MTABC3_MDL1_MDL2"/>
    <property type="match status" value="2"/>
</dbReference>
<comment type="subcellular location">
    <subcellularLocation>
        <location evidence="1">Membrane</location>
        <topology evidence="1">Multi-pass membrane protein</topology>
    </subcellularLocation>
</comment>
<evidence type="ECO:0000256" key="1">
    <source>
        <dbReference type="ARBA" id="ARBA00004141"/>
    </source>
</evidence>
<evidence type="ECO:0000256" key="4">
    <source>
        <dbReference type="ARBA" id="ARBA00022692"/>
    </source>
</evidence>
<dbReference type="PROSITE" id="PS00211">
    <property type="entry name" value="ABC_TRANSPORTER_1"/>
    <property type="match status" value="2"/>
</dbReference>
<keyword evidence="16" id="KW-1185">Reference proteome</keyword>
<dbReference type="Gene3D" id="3.40.50.300">
    <property type="entry name" value="P-loop containing nucleotide triphosphate hydrolases"/>
    <property type="match status" value="2"/>
</dbReference>
<evidence type="ECO:0000256" key="11">
    <source>
        <dbReference type="SAM" id="MobiDB-lite"/>
    </source>
</evidence>